<dbReference type="AlphaFoldDB" id="A0A1S2LSJ6"/>
<dbReference type="OrthoDB" id="9811823at2"/>
<feature type="domain" description="Pseudouridine synthase I TruA alpha/beta" evidence="8">
    <location>
        <begin position="9"/>
        <end position="105"/>
    </location>
</feature>
<sequence>MKRIKCKIAYDGTFFNGFQIQPKGRTVQAEIENGLKKLHKGSEIKIYASGRTDTLVHAKGQVFHFDTPLQIPLERWHNALQTVLPADISVIEIIEANDDFHARFDVVSKEYRYFVQRGRRIDIFRRHYRYFYPYQISVENMVKAANHCLGTHDFTSFCSAKTDKEDKVRTIYSIDIIEHEDELEFRFVGDGFLRNMIRILVGTLLEVGRGRRNSEDIVAVLSSKDRERAGHTAPGHGLFLWQVNYNN</sequence>
<name>A0A1S2LSJ6_9BACI</name>
<dbReference type="EC" id="5.4.99.12" evidence="4"/>
<dbReference type="HAMAP" id="MF_00171">
    <property type="entry name" value="TruA"/>
    <property type="match status" value="1"/>
</dbReference>
<dbReference type="GO" id="GO:0160147">
    <property type="term" value="F:tRNA pseudouridine(38-40) synthase activity"/>
    <property type="evidence" value="ECO:0007669"/>
    <property type="project" value="UniProtKB-EC"/>
</dbReference>
<dbReference type="GO" id="GO:0031119">
    <property type="term" value="P:tRNA pseudouridine synthesis"/>
    <property type="evidence" value="ECO:0007669"/>
    <property type="project" value="UniProtKB-UniRule"/>
</dbReference>
<dbReference type="Pfam" id="PF01416">
    <property type="entry name" value="PseudoU_synth_1"/>
    <property type="match status" value="2"/>
</dbReference>
<evidence type="ECO:0000256" key="7">
    <source>
        <dbReference type="RuleBase" id="RU003792"/>
    </source>
</evidence>
<reference evidence="9 10" key="1">
    <citation type="submission" date="2016-10" db="EMBL/GenBank/DDBJ databases">
        <title>Draft genome sequences of four alkaliphilic bacteria belonging to the Anaerobacillus genus.</title>
        <authorList>
            <person name="Bassil N.M."/>
            <person name="Lloyd J.R."/>
        </authorList>
    </citation>
    <scope>NUCLEOTIDE SEQUENCE [LARGE SCALE GENOMIC DNA]</scope>
    <source>
        <strain evidence="9 10">DSM 15340</strain>
    </source>
</reference>
<dbReference type="SUPFAM" id="SSF55120">
    <property type="entry name" value="Pseudouridine synthase"/>
    <property type="match status" value="1"/>
</dbReference>
<dbReference type="PIRSF" id="PIRSF001430">
    <property type="entry name" value="tRNA_psdUrid_synth"/>
    <property type="match status" value="1"/>
</dbReference>
<dbReference type="PANTHER" id="PTHR11142">
    <property type="entry name" value="PSEUDOURIDYLATE SYNTHASE"/>
    <property type="match status" value="1"/>
</dbReference>
<proteinExistence type="inferred from homology"/>
<evidence type="ECO:0000256" key="1">
    <source>
        <dbReference type="ARBA" id="ARBA00009375"/>
    </source>
</evidence>
<dbReference type="Gene3D" id="3.30.70.660">
    <property type="entry name" value="Pseudouridine synthase I, catalytic domain, C-terminal subdomain"/>
    <property type="match status" value="1"/>
</dbReference>
<dbReference type="EMBL" id="MLQQ01000001">
    <property type="protein sequence ID" value="OIJ15481.1"/>
    <property type="molecule type" value="Genomic_DNA"/>
</dbReference>
<evidence type="ECO:0000256" key="6">
    <source>
        <dbReference type="PIRSR" id="PIRSR001430-2"/>
    </source>
</evidence>
<dbReference type="CDD" id="cd02570">
    <property type="entry name" value="PseudoU_synth_EcTruA"/>
    <property type="match status" value="1"/>
</dbReference>
<dbReference type="NCBIfam" id="TIGR00071">
    <property type="entry name" value="hisT_truA"/>
    <property type="match status" value="1"/>
</dbReference>
<evidence type="ECO:0000256" key="4">
    <source>
        <dbReference type="HAMAP-Rule" id="MF_00171"/>
    </source>
</evidence>
<comment type="caution">
    <text evidence="4">Lacks conserved residue(s) required for the propagation of feature annotation.</text>
</comment>
<dbReference type="InterPro" id="IPR020094">
    <property type="entry name" value="TruA/RsuA/RluB/E/F_N"/>
</dbReference>
<accession>A0A1S2LSJ6</accession>
<comment type="function">
    <text evidence="4">Formation of pseudouridine at positions 38, 39 and 40 in the anticodon stem and loop of transfer RNAs.</text>
</comment>
<dbReference type="Gene3D" id="3.30.70.580">
    <property type="entry name" value="Pseudouridine synthase I, catalytic domain, N-terminal subdomain"/>
    <property type="match status" value="1"/>
</dbReference>
<gene>
    <name evidence="4" type="primary">truA</name>
    <name evidence="9" type="ORF">BKP35_00350</name>
</gene>
<evidence type="ECO:0000313" key="9">
    <source>
        <dbReference type="EMBL" id="OIJ15481.1"/>
    </source>
</evidence>
<keyword evidence="3 4" id="KW-0413">Isomerase</keyword>
<protein>
    <recommendedName>
        <fullName evidence="4">tRNA pseudouridine synthase A</fullName>
        <ecNumber evidence="4">5.4.99.12</ecNumber>
    </recommendedName>
    <alternativeName>
        <fullName evidence="4">tRNA pseudouridine(38-40) synthase</fullName>
    </alternativeName>
    <alternativeName>
        <fullName evidence="4">tRNA pseudouridylate synthase I</fullName>
    </alternativeName>
    <alternativeName>
        <fullName evidence="4">tRNA-uridine isomerase I</fullName>
    </alternativeName>
</protein>
<dbReference type="InterPro" id="IPR020095">
    <property type="entry name" value="PsdUridine_synth_TruA_C"/>
</dbReference>
<evidence type="ECO:0000259" key="8">
    <source>
        <dbReference type="Pfam" id="PF01416"/>
    </source>
</evidence>
<feature type="domain" description="Pseudouridine synthase I TruA alpha/beta" evidence="8">
    <location>
        <begin position="144"/>
        <end position="246"/>
    </location>
</feature>
<organism evidence="9 10">
    <name type="scientific">Anaerobacillus arseniciselenatis</name>
    <dbReference type="NCBI Taxonomy" id="85682"/>
    <lineage>
        <taxon>Bacteria</taxon>
        <taxon>Bacillati</taxon>
        <taxon>Bacillota</taxon>
        <taxon>Bacilli</taxon>
        <taxon>Bacillales</taxon>
        <taxon>Bacillaceae</taxon>
        <taxon>Anaerobacillus</taxon>
    </lineage>
</organism>
<feature type="binding site" evidence="4 6">
    <location>
        <position position="111"/>
    </location>
    <ligand>
        <name>substrate</name>
    </ligand>
</feature>
<feature type="active site" description="Nucleophile" evidence="4 5">
    <location>
        <position position="53"/>
    </location>
</feature>
<keyword evidence="2 4" id="KW-0819">tRNA processing</keyword>
<evidence type="ECO:0000313" key="10">
    <source>
        <dbReference type="Proteomes" id="UP000180098"/>
    </source>
</evidence>
<keyword evidence="10" id="KW-1185">Reference proteome</keyword>
<dbReference type="InterPro" id="IPR020103">
    <property type="entry name" value="PsdUridine_synth_cat_dom_sf"/>
</dbReference>
<comment type="catalytic activity">
    <reaction evidence="4 7">
        <text>uridine(38/39/40) in tRNA = pseudouridine(38/39/40) in tRNA</text>
        <dbReference type="Rhea" id="RHEA:22376"/>
        <dbReference type="Rhea" id="RHEA-COMP:10085"/>
        <dbReference type="Rhea" id="RHEA-COMP:10087"/>
        <dbReference type="ChEBI" id="CHEBI:65314"/>
        <dbReference type="ChEBI" id="CHEBI:65315"/>
        <dbReference type="EC" id="5.4.99.12"/>
    </reaction>
</comment>
<dbReference type="InterPro" id="IPR020097">
    <property type="entry name" value="PsdUridine_synth_TruA_a/b_dom"/>
</dbReference>
<comment type="subunit">
    <text evidence="4">Homodimer.</text>
</comment>
<dbReference type="InterPro" id="IPR001406">
    <property type="entry name" value="PsdUridine_synth_TruA"/>
</dbReference>
<evidence type="ECO:0000256" key="2">
    <source>
        <dbReference type="ARBA" id="ARBA00022694"/>
    </source>
</evidence>
<comment type="caution">
    <text evidence="9">The sequence shown here is derived from an EMBL/GenBank/DDBJ whole genome shotgun (WGS) entry which is preliminary data.</text>
</comment>
<dbReference type="Proteomes" id="UP000180098">
    <property type="component" value="Unassembled WGS sequence"/>
</dbReference>
<comment type="similarity">
    <text evidence="1 4 7">Belongs to the tRNA pseudouridine synthase TruA family.</text>
</comment>
<evidence type="ECO:0000256" key="5">
    <source>
        <dbReference type="PIRSR" id="PIRSR001430-1"/>
    </source>
</evidence>
<dbReference type="FunFam" id="3.30.70.580:FF:000001">
    <property type="entry name" value="tRNA pseudouridine synthase A"/>
    <property type="match status" value="1"/>
</dbReference>
<evidence type="ECO:0000256" key="3">
    <source>
        <dbReference type="ARBA" id="ARBA00023235"/>
    </source>
</evidence>
<dbReference type="GO" id="GO:0003723">
    <property type="term" value="F:RNA binding"/>
    <property type="evidence" value="ECO:0007669"/>
    <property type="project" value="InterPro"/>
</dbReference>
<dbReference type="PANTHER" id="PTHR11142:SF0">
    <property type="entry name" value="TRNA PSEUDOURIDINE SYNTHASE-LIKE 1"/>
    <property type="match status" value="1"/>
</dbReference>
<dbReference type="RefSeq" id="WP_071311406.1">
    <property type="nucleotide sequence ID" value="NZ_MLQQ01000001.1"/>
</dbReference>